<protein>
    <submittedName>
        <fullName evidence="5">Fatty-acyl-CoA synthase</fullName>
    </submittedName>
</protein>
<comment type="caution">
    <text evidence="5">The sequence shown here is derived from an EMBL/GenBank/DDBJ whole genome shotgun (WGS) entry which is preliminary data.</text>
</comment>
<keyword evidence="2" id="KW-0436">Ligase</keyword>
<dbReference type="Pfam" id="PF00501">
    <property type="entry name" value="AMP-binding"/>
    <property type="match status" value="1"/>
</dbReference>
<dbReference type="Gene3D" id="3.40.50.12780">
    <property type="entry name" value="N-terminal domain of ligase-like"/>
    <property type="match status" value="1"/>
</dbReference>
<proteinExistence type="inferred from homology"/>
<comment type="similarity">
    <text evidence="1">Belongs to the ATP-dependent AMP-binding enzyme family.</text>
</comment>
<dbReference type="SUPFAM" id="SSF56801">
    <property type="entry name" value="Acetyl-CoA synthetase-like"/>
    <property type="match status" value="1"/>
</dbReference>
<dbReference type="CDD" id="cd04433">
    <property type="entry name" value="AFD_class_I"/>
    <property type="match status" value="1"/>
</dbReference>
<dbReference type="Gene3D" id="3.30.300.30">
    <property type="match status" value="1"/>
</dbReference>
<dbReference type="PANTHER" id="PTHR43201:SF5">
    <property type="entry name" value="MEDIUM-CHAIN ACYL-COA LIGASE ACSF2, MITOCHONDRIAL"/>
    <property type="match status" value="1"/>
</dbReference>
<dbReference type="AlphaFoldDB" id="A0A8J3NJK9"/>
<dbReference type="PANTHER" id="PTHR43201">
    <property type="entry name" value="ACYL-COA SYNTHETASE"/>
    <property type="match status" value="1"/>
</dbReference>
<sequence>MDLLFIVRTLARRGLLKPGSPNRVADQLNALRRWGFTLAGELRAAEARDPHRIAIIDEHRGPITYRQLMRRAQRLATALGATRGVGPGVRVGLMCRNHAGLVEAMVACSLLGADAVLVNTALSAPQLAAVAEQQQLRLLLHDREFAPTAAAAACERLDESSVEALLAETPQQRRHEVNRAGRTIVLTSGTTGAPKGARRPTPKGFGPLVSIIDRIPLHVGERILISAPLFHTWGYAALQLALAMRATVVLQRRFEPTATVQAVDTHGCTALFAVPVMLQRLVEAGAVPARPPRITAVSGSALPGGLATLFMNAWGDCLYNLYGSTEASWASIATPADLRRDHRTAGRPPHGTRIAILDPTGRPVARGEIGEIHVGNEMLFEGYTRGPGDPSAADLRGGLLGTGDLGHLDADGLLHVDGRADDMVVSGGENVFPRPLEELLAQLPQVREVAVVGVPDAQYGQRLAAYLVLHPGQTLDADEVREYVRHYLARFSVPRDVHFLPELPRTATGKVIPRLLHPM</sequence>
<evidence type="ECO:0000313" key="6">
    <source>
        <dbReference type="Proteomes" id="UP000601223"/>
    </source>
</evidence>
<evidence type="ECO:0000259" key="3">
    <source>
        <dbReference type="Pfam" id="PF00501"/>
    </source>
</evidence>
<evidence type="ECO:0000259" key="4">
    <source>
        <dbReference type="Pfam" id="PF13193"/>
    </source>
</evidence>
<dbReference type="Proteomes" id="UP000601223">
    <property type="component" value="Unassembled WGS sequence"/>
</dbReference>
<dbReference type="InterPro" id="IPR020845">
    <property type="entry name" value="AMP-binding_CS"/>
</dbReference>
<evidence type="ECO:0000256" key="2">
    <source>
        <dbReference type="ARBA" id="ARBA00022598"/>
    </source>
</evidence>
<dbReference type="PROSITE" id="PS00455">
    <property type="entry name" value="AMP_BINDING"/>
    <property type="match status" value="1"/>
</dbReference>
<feature type="domain" description="AMP-dependent synthetase/ligase" evidence="3">
    <location>
        <begin position="44"/>
        <end position="383"/>
    </location>
</feature>
<accession>A0A8J3NJK9</accession>
<dbReference type="GO" id="GO:0006631">
    <property type="term" value="P:fatty acid metabolic process"/>
    <property type="evidence" value="ECO:0007669"/>
    <property type="project" value="TreeGrafter"/>
</dbReference>
<gene>
    <name evidence="5" type="ORF">Cba03nite_49240</name>
</gene>
<reference evidence="5 6" key="1">
    <citation type="submission" date="2021-01" db="EMBL/GenBank/DDBJ databases">
        <title>Whole genome shotgun sequence of Catellatospora bangladeshensis NBRC 107357.</title>
        <authorList>
            <person name="Komaki H."/>
            <person name="Tamura T."/>
        </authorList>
    </citation>
    <scope>NUCLEOTIDE SEQUENCE [LARGE SCALE GENOMIC DNA]</scope>
    <source>
        <strain evidence="5 6">NBRC 107357</strain>
    </source>
</reference>
<evidence type="ECO:0000256" key="1">
    <source>
        <dbReference type="ARBA" id="ARBA00006432"/>
    </source>
</evidence>
<dbReference type="InterPro" id="IPR045851">
    <property type="entry name" value="AMP-bd_C_sf"/>
</dbReference>
<keyword evidence="6" id="KW-1185">Reference proteome</keyword>
<name>A0A8J3NJK9_9ACTN</name>
<dbReference type="GO" id="GO:0031956">
    <property type="term" value="F:medium-chain fatty acid-CoA ligase activity"/>
    <property type="evidence" value="ECO:0007669"/>
    <property type="project" value="TreeGrafter"/>
</dbReference>
<dbReference type="InterPro" id="IPR042099">
    <property type="entry name" value="ANL_N_sf"/>
</dbReference>
<dbReference type="EMBL" id="BONF01000030">
    <property type="protein sequence ID" value="GIF83575.1"/>
    <property type="molecule type" value="Genomic_DNA"/>
</dbReference>
<dbReference type="InterPro" id="IPR025110">
    <property type="entry name" value="AMP-bd_C"/>
</dbReference>
<dbReference type="InterPro" id="IPR000873">
    <property type="entry name" value="AMP-dep_synth/lig_dom"/>
</dbReference>
<dbReference type="Pfam" id="PF13193">
    <property type="entry name" value="AMP-binding_C"/>
    <property type="match status" value="1"/>
</dbReference>
<organism evidence="5 6">
    <name type="scientific">Catellatospora bangladeshensis</name>
    <dbReference type="NCBI Taxonomy" id="310355"/>
    <lineage>
        <taxon>Bacteria</taxon>
        <taxon>Bacillati</taxon>
        <taxon>Actinomycetota</taxon>
        <taxon>Actinomycetes</taxon>
        <taxon>Micromonosporales</taxon>
        <taxon>Micromonosporaceae</taxon>
        <taxon>Catellatospora</taxon>
    </lineage>
</organism>
<dbReference type="RefSeq" id="WP_203750639.1">
    <property type="nucleotide sequence ID" value="NZ_BONF01000030.1"/>
</dbReference>
<evidence type="ECO:0000313" key="5">
    <source>
        <dbReference type="EMBL" id="GIF83575.1"/>
    </source>
</evidence>
<feature type="domain" description="AMP-binding enzyme C-terminal" evidence="4">
    <location>
        <begin position="436"/>
        <end position="510"/>
    </location>
</feature>